<accession>R0LHC7</accession>
<keyword evidence="3" id="KW-1185">Reference proteome</keyword>
<feature type="chain" id="PRO_5004354754" description="Secreted protein" evidence="1">
    <location>
        <begin position="22"/>
        <end position="148"/>
    </location>
</feature>
<keyword evidence="1" id="KW-0732">Signal</keyword>
<dbReference type="EMBL" id="KB743139">
    <property type="protein sequence ID" value="EOB00995.1"/>
    <property type="molecule type" value="Genomic_DNA"/>
</dbReference>
<reference evidence="3" key="1">
    <citation type="journal article" date="2013" name="Nat. Genet.">
        <title>The duck genome and transcriptome provide insight into an avian influenza virus reservoir species.</title>
        <authorList>
            <person name="Huang Y."/>
            <person name="Li Y."/>
            <person name="Burt D.W."/>
            <person name="Chen H."/>
            <person name="Zhang Y."/>
            <person name="Qian W."/>
            <person name="Kim H."/>
            <person name="Gan S."/>
            <person name="Zhao Y."/>
            <person name="Li J."/>
            <person name="Yi K."/>
            <person name="Feng H."/>
            <person name="Zhu P."/>
            <person name="Li B."/>
            <person name="Liu Q."/>
            <person name="Fairley S."/>
            <person name="Magor K.E."/>
            <person name="Du Z."/>
            <person name="Hu X."/>
            <person name="Goodman L."/>
            <person name="Tafer H."/>
            <person name="Vignal A."/>
            <person name="Lee T."/>
            <person name="Kim K.W."/>
            <person name="Sheng Z."/>
            <person name="An Y."/>
            <person name="Searle S."/>
            <person name="Herrero J."/>
            <person name="Groenen M.A."/>
            <person name="Crooijmans R.P."/>
            <person name="Faraut T."/>
            <person name="Cai Q."/>
            <person name="Webster R.G."/>
            <person name="Aldridge J.R."/>
            <person name="Warren W.C."/>
            <person name="Bartschat S."/>
            <person name="Kehr S."/>
            <person name="Marz M."/>
            <person name="Stadler P.F."/>
            <person name="Smith J."/>
            <person name="Kraus R.H."/>
            <person name="Zhao Y."/>
            <person name="Ren L."/>
            <person name="Fei J."/>
            <person name="Morisson M."/>
            <person name="Kaiser P."/>
            <person name="Griffin D.K."/>
            <person name="Rao M."/>
            <person name="Pitel F."/>
            <person name="Wang J."/>
            <person name="Li N."/>
        </authorList>
    </citation>
    <scope>NUCLEOTIDE SEQUENCE [LARGE SCALE GENOMIC DNA]</scope>
</reference>
<evidence type="ECO:0000313" key="2">
    <source>
        <dbReference type="EMBL" id="EOB00995.1"/>
    </source>
</evidence>
<feature type="signal peptide" evidence="1">
    <location>
        <begin position="1"/>
        <end position="21"/>
    </location>
</feature>
<dbReference type="Proteomes" id="UP000296049">
    <property type="component" value="Unassembled WGS sequence"/>
</dbReference>
<proteinExistence type="predicted"/>
<protein>
    <recommendedName>
        <fullName evidence="4">Secreted protein</fullName>
    </recommendedName>
</protein>
<evidence type="ECO:0000313" key="3">
    <source>
        <dbReference type="Proteomes" id="UP000296049"/>
    </source>
</evidence>
<evidence type="ECO:0000256" key="1">
    <source>
        <dbReference type="SAM" id="SignalP"/>
    </source>
</evidence>
<gene>
    <name evidence="2" type="ORF">Anapl_00346</name>
</gene>
<evidence type="ECO:0008006" key="4">
    <source>
        <dbReference type="Google" id="ProtNLM"/>
    </source>
</evidence>
<dbReference type="AlphaFoldDB" id="R0LHC7"/>
<organism evidence="2 3">
    <name type="scientific">Anas platyrhynchos</name>
    <name type="common">Mallard</name>
    <name type="synonym">Anas boschas</name>
    <dbReference type="NCBI Taxonomy" id="8839"/>
    <lineage>
        <taxon>Eukaryota</taxon>
        <taxon>Metazoa</taxon>
        <taxon>Chordata</taxon>
        <taxon>Craniata</taxon>
        <taxon>Vertebrata</taxon>
        <taxon>Euteleostomi</taxon>
        <taxon>Archelosauria</taxon>
        <taxon>Archosauria</taxon>
        <taxon>Dinosauria</taxon>
        <taxon>Saurischia</taxon>
        <taxon>Theropoda</taxon>
        <taxon>Coelurosauria</taxon>
        <taxon>Aves</taxon>
        <taxon>Neognathae</taxon>
        <taxon>Galloanserae</taxon>
        <taxon>Anseriformes</taxon>
        <taxon>Anatidae</taxon>
        <taxon>Anatinae</taxon>
        <taxon>Anas</taxon>
    </lineage>
</organism>
<sequence>MLVLLARSPALTCLFIPPAQPEAVPGDNQTFDDDPTGTQWVPLVLPPSCSEPQESSSRRECCGHSGSLCPVPEPRGGGSTVCRVFLGRDRGIAGMAMADASPELLHWLKKPPGCRRVQVSRHSKSLSASSHDKTTACSRELAPRLPLL</sequence>
<name>R0LHC7_ANAPL</name>